<feature type="transmembrane region" description="Helical" evidence="3">
    <location>
        <begin position="126"/>
        <end position="147"/>
    </location>
</feature>
<accession>A0A1Y2GEL9</accession>
<keyword evidence="6" id="KW-1185">Reference proteome</keyword>
<proteinExistence type="predicted"/>
<sequence>MPSSQTSTSYVPSLPVDNIPSPRRQLRSVLLDPSPQKGQPGLKSDFILPGKRGKVIRLVLAAIIFFPPMAIFLLAIFLLAILPFIVLTTVILSYSAAWFVYWVMAEPASFADLPLDPRRVMKLNRAVFGVIVSNLTLIPIGISLAQYRFWTMRSAADYIIDVPYNPKRPSKKLDIYIPDGQGLSTLPGEHEPKSLRPVIVFIYGGAWSSGSKLLYTLVGARLRSMGYLVIIPDYTIYPFGVITHMEQDVKMAIQWTHRHCKRYGGDPQKLYIMGHSAGAHLCALTVLNDCIRRVPISMYGSSPAAVATSPILTTLLKECDERESKDDVLPRLRGMILFSGVYNIGEHYKHESMRCVEHISAMARVMGKSESTFRQYSPTNILQELLQVSTRIDRHYSTESQTRHHNLLRHLKSLLPIETLVIHGDLDQTVPARSSSEFHMELKTMQLGSAARLRIMHGMGHEEPVVALMECIGRVAPFRKPLMDEISQFIDGDKYVKKIR</sequence>
<keyword evidence="3" id="KW-0472">Membrane</keyword>
<comment type="caution">
    <text evidence="5">The sequence shown here is derived from an EMBL/GenBank/DDBJ whole genome shotgun (WGS) entry which is preliminary data.</text>
</comment>
<dbReference type="Pfam" id="PF20434">
    <property type="entry name" value="BD-FAE"/>
    <property type="match status" value="1"/>
</dbReference>
<dbReference type="InParanoid" id="A0A1Y2GEL9"/>
<keyword evidence="3" id="KW-0812">Transmembrane</keyword>
<dbReference type="STRING" id="64571.A0A1Y2GEL9"/>
<dbReference type="RefSeq" id="XP_021877939.1">
    <property type="nucleotide sequence ID" value="XM_022025344.1"/>
</dbReference>
<keyword evidence="3" id="KW-1133">Transmembrane helix</keyword>
<feature type="compositionally biased region" description="Polar residues" evidence="2">
    <location>
        <begin position="1"/>
        <end position="11"/>
    </location>
</feature>
<dbReference type="InterPro" id="IPR029058">
    <property type="entry name" value="AB_hydrolase_fold"/>
</dbReference>
<keyword evidence="1 5" id="KW-0378">Hydrolase</keyword>
<feature type="transmembrane region" description="Helical" evidence="3">
    <location>
        <begin position="84"/>
        <end position="105"/>
    </location>
</feature>
<evidence type="ECO:0000256" key="3">
    <source>
        <dbReference type="SAM" id="Phobius"/>
    </source>
</evidence>
<dbReference type="PANTHER" id="PTHR48081:SF33">
    <property type="entry name" value="KYNURENINE FORMAMIDASE"/>
    <property type="match status" value="1"/>
</dbReference>
<dbReference type="OrthoDB" id="6495301at2759"/>
<evidence type="ECO:0000313" key="6">
    <source>
        <dbReference type="Proteomes" id="UP000193648"/>
    </source>
</evidence>
<reference evidence="5 6" key="1">
    <citation type="submission" date="2016-07" db="EMBL/GenBank/DDBJ databases">
        <title>Pervasive Adenine N6-methylation of Active Genes in Fungi.</title>
        <authorList>
            <consortium name="DOE Joint Genome Institute"/>
            <person name="Mondo S.J."/>
            <person name="Dannebaum R.O."/>
            <person name="Kuo R.C."/>
            <person name="Labutti K."/>
            <person name="Haridas S."/>
            <person name="Kuo A."/>
            <person name="Salamov A."/>
            <person name="Ahrendt S.R."/>
            <person name="Lipzen A."/>
            <person name="Sullivan W."/>
            <person name="Andreopoulos W.B."/>
            <person name="Clum A."/>
            <person name="Lindquist E."/>
            <person name="Daum C."/>
            <person name="Ramamoorthy G.K."/>
            <person name="Gryganskyi A."/>
            <person name="Culley D."/>
            <person name="Magnuson J.K."/>
            <person name="James T.Y."/>
            <person name="O'Malley M.A."/>
            <person name="Stajich J.E."/>
            <person name="Spatafora J.W."/>
            <person name="Visel A."/>
            <person name="Grigoriev I.V."/>
        </authorList>
    </citation>
    <scope>NUCLEOTIDE SEQUENCE [LARGE SCALE GENOMIC DNA]</scope>
    <source>
        <strain evidence="5 6">NRRL 3116</strain>
    </source>
</reference>
<dbReference type="InterPro" id="IPR050300">
    <property type="entry name" value="GDXG_lipolytic_enzyme"/>
</dbReference>
<feature type="transmembrane region" description="Helical" evidence="3">
    <location>
        <begin position="58"/>
        <end position="78"/>
    </location>
</feature>
<evidence type="ECO:0000256" key="1">
    <source>
        <dbReference type="ARBA" id="ARBA00022801"/>
    </source>
</evidence>
<evidence type="ECO:0000259" key="4">
    <source>
        <dbReference type="Pfam" id="PF20434"/>
    </source>
</evidence>
<gene>
    <name evidence="5" type="ORF">BCR41DRAFT_360307</name>
</gene>
<dbReference type="GeneID" id="33567188"/>
<organism evidence="5 6">
    <name type="scientific">Lobosporangium transversale</name>
    <dbReference type="NCBI Taxonomy" id="64571"/>
    <lineage>
        <taxon>Eukaryota</taxon>
        <taxon>Fungi</taxon>
        <taxon>Fungi incertae sedis</taxon>
        <taxon>Mucoromycota</taxon>
        <taxon>Mortierellomycotina</taxon>
        <taxon>Mortierellomycetes</taxon>
        <taxon>Mortierellales</taxon>
        <taxon>Mortierellaceae</taxon>
        <taxon>Lobosporangium</taxon>
    </lineage>
</organism>
<dbReference type="InterPro" id="IPR049492">
    <property type="entry name" value="BD-FAE-like_dom"/>
</dbReference>
<dbReference type="GO" id="GO:0004061">
    <property type="term" value="F:arylformamidase activity"/>
    <property type="evidence" value="ECO:0007669"/>
    <property type="project" value="TreeGrafter"/>
</dbReference>
<feature type="domain" description="BD-FAE-like" evidence="4">
    <location>
        <begin position="193"/>
        <end position="293"/>
    </location>
</feature>
<dbReference type="PANTHER" id="PTHR48081">
    <property type="entry name" value="AB HYDROLASE SUPERFAMILY PROTEIN C4A8.06C"/>
    <property type="match status" value="1"/>
</dbReference>
<dbReference type="AlphaFoldDB" id="A0A1Y2GEL9"/>
<protein>
    <submittedName>
        <fullName evidence="5">Alpha/Beta hydrolase protein</fullName>
    </submittedName>
</protein>
<dbReference type="SUPFAM" id="SSF53474">
    <property type="entry name" value="alpha/beta-Hydrolases"/>
    <property type="match status" value="1"/>
</dbReference>
<dbReference type="Proteomes" id="UP000193648">
    <property type="component" value="Unassembled WGS sequence"/>
</dbReference>
<dbReference type="Gene3D" id="3.40.50.1820">
    <property type="entry name" value="alpha/beta hydrolase"/>
    <property type="match status" value="1"/>
</dbReference>
<dbReference type="EMBL" id="MCFF01000042">
    <property type="protein sequence ID" value="ORZ07276.1"/>
    <property type="molecule type" value="Genomic_DNA"/>
</dbReference>
<evidence type="ECO:0000313" key="5">
    <source>
        <dbReference type="EMBL" id="ORZ07276.1"/>
    </source>
</evidence>
<feature type="region of interest" description="Disordered" evidence="2">
    <location>
        <begin position="1"/>
        <end position="21"/>
    </location>
</feature>
<name>A0A1Y2GEL9_9FUNG</name>
<evidence type="ECO:0000256" key="2">
    <source>
        <dbReference type="SAM" id="MobiDB-lite"/>
    </source>
</evidence>